<dbReference type="InterPro" id="IPR027417">
    <property type="entry name" value="P-loop_NTPase"/>
</dbReference>
<comment type="caution">
    <text evidence="7">Lacks conserved residue(s) required for the propagation of feature annotation.</text>
</comment>
<dbReference type="PRINTS" id="PR00789">
    <property type="entry name" value="OSIALOPTASE"/>
</dbReference>
<evidence type="ECO:0000256" key="4">
    <source>
        <dbReference type="ARBA" id="ARBA00023315"/>
    </source>
</evidence>
<dbReference type="GO" id="GO:0002949">
    <property type="term" value="P:tRNA threonylcarbamoyladenosine modification"/>
    <property type="evidence" value="ECO:0007669"/>
    <property type="project" value="UniProtKB-UniRule"/>
</dbReference>
<feature type="domain" description="HIT" evidence="10">
    <location>
        <begin position="108"/>
        <end position="217"/>
    </location>
</feature>
<evidence type="ECO:0000256" key="7">
    <source>
        <dbReference type="PROSITE-ProRule" id="PRU00464"/>
    </source>
</evidence>
<keyword evidence="9" id="KW-1133">Transmembrane helix</keyword>
<dbReference type="InterPro" id="IPR019808">
    <property type="entry name" value="Histidine_triad_CS"/>
</dbReference>
<feature type="region of interest" description="Disordered" evidence="8">
    <location>
        <begin position="962"/>
        <end position="983"/>
    </location>
</feature>
<dbReference type="Pfam" id="PF02367">
    <property type="entry name" value="TsaE"/>
    <property type="match status" value="1"/>
</dbReference>
<dbReference type="AlphaFoldDB" id="A0A8J4GIT7"/>
<dbReference type="PROSITE" id="PS00892">
    <property type="entry name" value="HIT_1"/>
    <property type="match status" value="1"/>
</dbReference>
<keyword evidence="9" id="KW-0812">Transmembrane</keyword>
<evidence type="ECO:0000256" key="9">
    <source>
        <dbReference type="SAM" id="Phobius"/>
    </source>
</evidence>
<feature type="compositionally biased region" description="Low complexity" evidence="8">
    <location>
        <begin position="469"/>
        <end position="490"/>
    </location>
</feature>
<evidence type="ECO:0000313" key="11">
    <source>
        <dbReference type="EMBL" id="GIM07651.1"/>
    </source>
</evidence>
<dbReference type="InterPro" id="IPR022450">
    <property type="entry name" value="TsaD"/>
</dbReference>
<evidence type="ECO:0000256" key="8">
    <source>
        <dbReference type="SAM" id="MobiDB-lite"/>
    </source>
</evidence>
<reference evidence="11" key="1">
    <citation type="journal article" date="2021" name="Proc. Natl. Acad. Sci. U.S.A.">
        <title>Three genomes in the algal genus Volvox reveal the fate of a haploid sex-determining region after a transition to homothallism.</title>
        <authorList>
            <person name="Yamamoto K."/>
            <person name="Hamaji T."/>
            <person name="Kawai-Toyooka H."/>
            <person name="Matsuzaki R."/>
            <person name="Takahashi F."/>
            <person name="Nishimura Y."/>
            <person name="Kawachi M."/>
            <person name="Noguchi H."/>
            <person name="Minakuchi Y."/>
            <person name="Umen J.G."/>
            <person name="Toyoda A."/>
            <person name="Nozaki H."/>
        </authorList>
    </citation>
    <scope>NUCLEOTIDE SEQUENCE</scope>
    <source>
        <strain evidence="11">NIES-3785</strain>
    </source>
</reference>
<keyword evidence="4 6" id="KW-0012">Acyltransferase</keyword>
<dbReference type="CDD" id="cd24134">
    <property type="entry name" value="ASKHA_NBD_OSGEPL1_QRI7_euk"/>
    <property type="match status" value="1"/>
</dbReference>
<feature type="compositionally biased region" description="Basic and acidic residues" evidence="8">
    <location>
        <begin position="974"/>
        <end position="983"/>
    </location>
</feature>
<sequence>MFPVVRQMMYGCAALCVNLLLNCTWYSFLYIRGRIIHFIWLLISLSHWGIKAFRVTCERCLHTFVSASWSLEFMEGVQPPTKRRKMAQTSLAAAVPPVTAYRYNGKNVFSLLLQSDALEIPLVYDSQYTFAALDKYPIARGHALLIVKYPAATLLDSLPPMVAQATMEDLQALVRAVQCATGCAGIRVMQANGPAAGQSVPQLHFHIIPVYEHESSSTALITSVAPTQRAQLSAADAGPLLAHIRNVLPESYAPGYHVWAANESDMEALGWAFQQACSIPGTVIALSGHLGAGKSTISRGFVRAFVRDPLLEVPSPTFLLCLSYQDDTAYEDKTVDVSTAGSGGAEGVGMSAAADPAVPPEEEASPAATVASAERARCVHHMDPYRLGQKSDKMAGLIDFETAFRREVCLIEWPDKMPGSVMAMAERGLAVDVSGMGAQASGRLVTLTPLGDRFKPQLGKGRKAGKSGGANSKSSATDPKQQQQLQEQQPQPEPAAPCAGTSGNFAGEPTSPISEGTRVDNDVGYAQLLLHWRQQYPATIPPAEVMWRGGMEAAEASRGDAGAYALAGHRTGAVTTAASRNINPAVAAALDAADSSQWLVLGIESSCDDTAAAVVRGDGTVLSHQIASQTGLHEQYGGVKPDVARQAHAAAIQSTVDSALQQAGVEPGALTAVAVTAGPGLALCLQVGVQYGLNLAAHHGLPYIPVHHMEAHAMMTRLPSINTNPMEFPSLLLLVSGGHNMLVLCEGVGRHRIIGTTLDDSVGECFDKIARVAGITAVPGGPHLERLAASARPDAHVRYPLTLPLSNGAQKDSCNFSFSGLKTQVMTLISQKRKELGLPDLPLPPALAAVAAAAGGSAGPNEAGDVAMDTDAAPPEGAAKGGEVAGAGLTWNGQVDEAAGSALREEAAARQAAAEAEFSAAVADIAASFQRTAVRFLQQRTRRALEWLREDAAQQLGSAITATEPAEVVEKEEDGTGSRQERRQQAGFVRSLVVAGGVAANTAVRTGLSEVAAEFGLPCVYPPVRYCTDNGLMVAWTGVERLKMGLYQQPPRKGADGSIDAHVQVIPRWPIGPMDPRSTANKGRAHIKILH</sequence>
<dbReference type="InterPro" id="IPR000905">
    <property type="entry name" value="Gcp-like_dom"/>
</dbReference>
<organism evidence="11 12">
    <name type="scientific">Volvox reticuliferus</name>
    <dbReference type="NCBI Taxonomy" id="1737510"/>
    <lineage>
        <taxon>Eukaryota</taxon>
        <taxon>Viridiplantae</taxon>
        <taxon>Chlorophyta</taxon>
        <taxon>core chlorophytes</taxon>
        <taxon>Chlorophyceae</taxon>
        <taxon>CS clade</taxon>
        <taxon>Chlamydomonadales</taxon>
        <taxon>Volvocaceae</taxon>
        <taxon>Volvox</taxon>
    </lineage>
</organism>
<dbReference type="NCBIfam" id="TIGR00329">
    <property type="entry name" value="gcp_kae1"/>
    <property type="match status" value="1"/>
</dbReference>
<feature type="region of interest" description="Disordered" evidence="8">
    <location>
        <begin position="858"/>
        <end position="884"/>
    </location>
</feature>
<evidence type="ECO:0000256" key="6">
    <source>
        <dbReference type="HAMAP-Rule" id="MF_03179"/>
    </source>
</evidence>
<keyword evidence="6" id="KW-0496">Mitochondrion</keyword>
<feature type="transmembrane region" description="Helical" evidence="9">
    <location>
        <begin position="6"/>
        <end position="28"/>
    </location>
</feature>
<evidence type="ECO:0000313" key="12">
    <source>
        <dbReference type="Proteomes" id="UP000722791"/>
    </source>
</evidence>
<dbReference type="GO" id="GO:0005739">
    <property type="term" value="C:mitochondrion"/>
    <property type="evidence" value="ECO:0007669"/>
    <property type="project" value="UniProtKB-SubCell"/>
</dbReference>
<evidence type="ECO:0000256" key="2">
    <source>
        <dbReference type="ARBA" id="ARBA00022694"/>
    </source>
</evidence>
<comment type="subcellular location">
    <subcellularLocation>
        <location evidence="6">Mitochondrion</location>
    </subcellularLocation>
</comment>
<evidence type="ECO:0000256" key="1">
    <source>
        <dbReference type="ARBA" id="ARBA00022679"/>
    </source>
</evidence>
<dbReference type="HAMAP" id="MF_01445">
    <property type="entry name" value="TsaD"/>
    <property type="match status" value="1"/>
</dbReference>
<dbReference type="InterPro" id="IPR017861">
    <property type="entry name" value="KAE1/TsaD"/>
</dbReference>
<comment type="function">
    <text evidence="6">Required for the formation of a threonylcarbamoyl group on adenosine at position 37 (t(6)A37) in mitochondrial tRNAs that read codons beginning with adenine. Probably involved in the transfer of the threonylcarbamoyl moiety of threonylcarbamoyl-AMP (TC-AMP) to the N6 group of A37. Involved in mitochondrial genome maintenance.</text>
</comment>
<name>A0A8J4GIT7_9CHLO</name>
<evidence type="ECO:0000256" key="3">
    <source>
        <dbReference type="ARBA" id="ARBA00022723"/>
    </source>
</evidence>
<dbReference type="GO" id="GO:0047627">
    <property type="term" value="F:adenylylsulfatase activity"/>
    <property type="evidence" value="ECO:0007669"/>
    <property type="project" value="UniProtKB-ARBA"/>
</dbReference>
<dbReference type="SUPFAM" id="SSF54197">
    <property type="entry name" value="HIT-like"/>
    <property type="match status" value="1"/>
</dbReference>
<dbReference type="InterPro" id="IPR011146">
    <property type="entry name" value="HIT-like"/>
</dbReference>
<dbReference type="EMBL" id="BNCQ01000024">
    <property type="protein sequence ID" value="GIM07651.1"/>
    <property type="molecule type" value="Genomic_DNA"/>
</dbReference>
<dbReference type="Gene3D" id="3.30.428.10">
    <property type="entry name" value="HIT-like"/>
    <property type="match status" value="1"/>
</dbReference>
<dbReference type="Pfam" id="PF00814">
    <property type="entry name" value="TsaD"/>
    <property type="match status" value="1"/>
</dbReference>
<gene>
    <name evidence="6" type="primary">GCP1</name>
    <name evidence="11" type="ORF">Vretimale_11727</name>
</gene>
<dbReference type="FunFam" id="3.30.420.40:FF:000012">
    <property type="entry name" value="tRNA N6-adenosine threonylcarbamoyltransferase"/>
    <property type="match status" value="1"/>
</dbReference>
<evidence type="ECO:0000256" key="5">
    <source>
        <dbReference type="ARBA" id="ARBA00048117"/>
    </source>
</evidence>
<accession>A0A8J4GIT7</accession>
<dbReference type="Gene3D" id="3.30.420.40">
    <property type="match status" value="4"/>
</dbReference>
<keyword evidence="2 6" id="KW-0819">tRNA processing</keyword>
<keyword evidence="1 6" id="KW-0808">Transferase</keyword>
<dbReference type="GO" id="GO:0061711">
    <property type="term" value="F:tRNA N(6)-L-threonylcarbamoyladenine synthase activity"/>
    <property type="evidence" value="ECO:0007669"/>
    <property type="project" value="UniProtKB-EC"/>
</dbReference>
<dbReference type="PROSITE" id="PS51084">
    <property type="entry name" value="HIT_2"/>
    <property type="match status" value="1"/>
</dbReference>
<dbReference type="InterPro" id="IPR036265">
    <property type="entry name" value="HIT-like_sf"/>
</dbReference>
<comment type="caution">
    <text evidence="11">The sequence shown here is derived from an EMBL/GenBank/DDBJ whole genome shotgun (WGS) entry which is preliminary data.</text>
</comment>
<comment type="similarity">
    <text evidence="6">Belongs to the KAE1 / TsaD family.</text>
</comment>
<dbReference type="PANTHER" id="PTHR11735">
    <property type="entry name" value="TRNA N6-ADENOSINE THREONYLCARBAMOYLTRANSFERASE"/>
    <property type="match status" value="1"/>
</dbReference>
<dbReference type="SUPFAM" id="SSF53067">
    <property type="entry name" value="Actin-like ATPase domain"/>
    <property type="match status" value="2"/>
</dbReference>
<feature type="region of interest" description="Disordered" evidence="8">
    <location>
        <begin position="451"/>
        <end position="518"/>
    </location>
</feature>
<dbReference type="GO" id="GO:0046872">
    <property type="term" value="F:metal ion binding"/>
    <property type="evidence" value="ECO:0007669"/>
    <property type="project" value="UniProtKB-KW"/>
</dbReference>
<dbReference type="Proteomes" id="UP000722791">
    <property type="component" value="Unassembled WGS sequence"/>
</dbReference>
<dbReference type="InterPro" id="IPR043129">
    <property type="entry name" value="ATPase_NBD"/>
</dbReference>
<comment type="subunit">
    <text evidence="6">Homodimer.</text>
</comment>
<keyword evidence="3 6" id="KW-0479">Metal-binding</keyword>
<protein>
    <recommendedName>
        <fullName evidence="6">Glycoprotease 1</fullName>
    </recommendedName>
</protein>
<comment type="cofactor">
    <cofactor evidence="6">
        <name>a divalent metal cation</name>
        <dbReference type="ChEBI" id="CHEBI:60240"/>
    </cofactor>
    <text evidence="6">Binds 1 divalent metal cation per subunit.</text>
</comment>
<comment type="catalytic activity">
    <reaction evidence="5 6">
        <text>L-threonylcarbamoyladenylate + adenosine(37) in tRNA = N(6)-L-threonylcarbamoyladenosine(37) in tRNA + AMP + H(+)</text>
        <dbReference type="Rhea" id="RHEA:37059"/>
        <dbReference type="Rhea" id="RHEA-COMP:10162"/>
        <dbReference type="Rhea" id="RHEA-COMP:10163"/>
        <dbReference type="ChEBI" id="CHEBI:15378"/>
        <dbReference type="ChEBI" id="CHEBI:73682"/>
        <dbReference type="ChEBI" id="CHEBI:74411"/>
        <dbReference type="ChEBI" id="CHEBI:74418"/>
        <dbReference type="ChEBI" id="CHEBI:456215"/>
        <dbReference type="EC" id="2.3.1.234"/>
    </reaction>
</comment>
<dbReference type="Gene3D" id="3.40.50.300">
    <property type="entry name" value="P-loop containing nucleotide triphosphate hydrolases"/>
    <property type="match status" value="2"/>
</dbReference>
<dbReference type="Pfam" id="PF01230">
    <property type="entry name" value="HIT"/>
    <property type="match status" value="1"/>
</dbReference>
<proteinExistence type="inferred from homology"/>
<feature type="region of interest" description="Disordered" evidence="8">
    <location>
        <begin position="341"/>
        <end position="367"/>
    </location>
</feature>
<dbReference type="InterPro" id="IPR003442">
    <property type="entry name" value="T6A_TsaE"/>
</dbReference>
<evidence type="ECO:0000259" key="10">
    <source>
        <dbReference type="PROSITE" id="PS51084"/>
    </source>
</evidence>
<keyword evidence="9" id="KW-0472">Membrane</keyword>
<dbReference type="PANTHER" id="PTHR11735:SF6">
    <property type="entry name" value="TRNA N6-ADENOSINE THREONYLCARBAMOYLTRANSFERASE, MITOCHONDRIAL"/>
    <property type="match status" value="1"/>
</dbReference>